<comment type="caution">
    <text evidence="1">The sequence shown here is derived from an EMBL/GenBank/DDBJ whole genome shotgun (WGS) entry which is preliminary data.</text>
</comment>
<name>A0A4R2BNV7_9BACI</name>
<dbReference type="AlphaFoldDB" id="A0A4R2BNV7"/>
<gene>
    <name evidence="1" type="ORF">EV146_101157</name>
</gene>
<organism evidence="1 2">
    <name type="scientific">Mesobacillus foraminis</name>
    <dbReference type="NCBI Taxonomy" id="279826"/>
    <lineage>
        <taxon>Bacteria</taxon>
        <taxon>Bacillati</taxon>
        <taxon>Bacillota</taxon>
        <taxon>Bacilli</taxon>
        <taxon>Bacillales</taxon>
        <taxon>Bacillaceae</taxon>
        <taxon>Mesobacillus</taxon>
    </lineage>
</organism>
<accession>A0A4R2BNV7</accession>
<dbReference type="RefSeq" id="WP_132000822.1">
    <property type="nucleotide sequence ID" value="NZ_JABUHM010000006.1"/>
</dbReference>
<keyword evidence="2" id="KW-1185">Reference proteome</keyword>
<sequence>MSQQEKKLNEGTSFTFNGKEMTQEELNALLNKVGDKVNGLFGEASSVLDKASIKVNKAPVLSGDEIRSHVQQLIPKIETSNENGMFKMMLNGQSILEFNLSNLLKKH</sequence>
<protein>
    <submittedName>
        <fullName evidence="1">Uncharacterized protein</fullName>
    </submittedName>
</protein>
<reference evidence="1 2" key="1">
    <citation type="journal article" date="2015" name="Stand. Genomic Sci.">
        <title>Genomic Encyclopedia of Bacterial and Archaeal Type Strains, Phase III: the genomes of soil and plant-associated and newly described type strains.</title>
        <authorList>
            <person name="Whitman W.B."/>
            <person name="Woyke T."/>
            <person name="Klenk H.P."/>
            <person name="Zhou Y."/>
            <person name="Lilburn T.G."/>
            <person name="Beck B.J."/>
            <person name="De Vos P."/>
            <person name="Vandamme P."/>
            <person name="Eisen J.A."/>
            <person name="Garrity G."/>
            <person name="Hugenholtz P."/>
            <person name="Kyrpides N.C."/>
        </authorList>
    </citation>
    <scope>NUCLEOTIDE SEQUENCE [LARGE SCALE GENOMIC DNA]</scope>
    <source>
        <strain evidence="1 2">CV53</strain>
    </source>
</reference>
<evidence type="ECO:0000313" key="2">
    <source>
        <dbReference type="Proteomes" id="UP000295689"/>
    </source>
</evidence>
<dbReference type="EMBL" id="SLVV01000001">
    <property type="protein sequence ID" value="TCN27829.1"/>
    <property type="molecule type" value="Genomic_DNA"/>
</dbReference>
<evidence type="ECO:0000313" key="1">
    <source>
        <dbReference type="EMBL" id="TCN27829.1"/>
    </source>
</evidence>
<dbReference type="Proteomes" id="UP000295689">
    <property type="component" value="Unassembled WGS sequence"/>
</dbReference>
<proteinExistence type="predicted"/>